<proteinExistence type="inferred from homology"/>
<evidence type="ECO:0000256" key="5">
    <source>
        <dbReference type="ARBA" id="ARBA00022741"/>
    </source>
</evidence>
<dbReference type="PANTHER" id="PTHR23135">
    <property type="entry name" value="MUR LIGASE FAMILY MEMBER"/>
    <property type="match status" value="1"/>
</dbReference>
<dbReference type="NCBIfam" id="NF001126">
    <property type="entry name" value="PRK00139.1-4"/>
    <property type="match status" value="1"/>
</dbReference>
<dbReference type="GO" id="GO:0009252">
    <property type="term" value="P:peptidoglycan biosynthetic process"/>
    <property type="evidence" value="ECO:0007669"/>
    <property type="project" value="UniProtKB-UniRule"/>
</dbReference>
<evidence type="ECO:0000256" key="11">
    <source>
        <dbReference type="HAMAP-Rule" id="MF_00208"/>
    </source>
</evidence>
<dbReference type="Pfam" id="PF01225">
    <property type="entry name" value="Mur_ligase"/>
    <property type="match status" value="1"/>
</dbReference>
<dbReference type="PROSITE" id="PS01011">
    <property type="entry name" value="FOLYLPOLYGLU_SYNT_1"/>
    <property type="match status" value="1"/>
</dbReference>
<comment type="pathway">
    <text evidence="11 12">Cell wall biogenesis; peptidoglycan biosynthesis.</text>
</comment>
<dbReference type="Proteomes" id="UP001139319">
    <property type="component" value="Unassembled WGS sequence"/>
</dbReference>
<dbReference type="SUPFAM" id="SSF53623">
    <property type="entry name" value="MurD-like peptide ligases, catalytic domain"/>
    <property type="match status" value="1"/>
</dbReference>
<dbReference type="GO" id="GO:0005524">
    <property type="term" value="F:ATP binding"/>
    <property type="evidence" value="ECO:0007669"/>
    <property type="project" value="UniProtKB-UniRule"/>
</dbReference>
<keyword evidence="10 11" id="KW-0961">Cell wall biogenesis/degradation</keyword>
<keyword evidence="4 11" id="KW-0132">Cell division</keyword>
<dbReference type="AlphaFoldDB" id="A0A9X2I035"/>
<feature type="binding site" evidence="11">
    <location>
        <position position="465"/>
    </location>
    <ligand>
        <name>meso-2,6-diaminopimelate</name>
        <dbReference type="ChEBI" id="CHEBI:57791"/>
    </ligand>
</feature>
<dbReference type="Pfam" id="PF08245">
    <property type="entry name" value="Mur_ligase_M"/>
    <property type="match status" value="1"/>
</dbReference>
<keyword evidence="2 11" id="KW-0963">Cytoplasm</keyword>
<dbReference type="EMBL" id="JAMFTH010000004">
    <property type="protein sequence ID" value="MCP8900249.1"/>
    <property type="molecule type" value="Genomic_DNA"/>
</dbReference>
<keyword evidence="6 11" id="KW-0067">ATP-binding</keyword>
<comment type="caution">
    <text evidence="16">The sequence shown here is derived from an EMBL/GenBank/DDBJ whole genome shotgun (WGS) entry which is preliminary data.</text>
</comment>
<feature type="domain" description="Mur ligase N-terminal catalytic" evidence="13">
    <location>
        <begin position="24"/>
        <end position="99"/>
    </location>
</feature>
<dbReference type="GO" id="GO:0008360">
    <property type="term" value="P:regulation of cell shape"/>
    <property type="evidence" value="ECO:0007669"/>
    <property type="project" value="UniProtKB-KW"/>
</dbReference>
<dbReference type="InterPro" id="IPR036615">
    <property type="entry name" value="Mur_ligase_C_dom_sf"/>
</dbReference>
<dbReference type="InterPro" id="IPR018109">
    <property type="entry name" value="Folylpolyglutamate_synth_CS"/>
</dbReference>
<evidence type="ECO:0000256" key="2">
    <source>
        <dbReference type="ARBA" id="ARBA00022490"/>
    </source>
</evidence>
<evidence type="ECO:0000313" key="17">
    <source>
        <dbReference type="Proteomes" id="UP001139319"/>
    </source>
</evidence>
<dbReference type="Gene3D" id="3.40.1190.10">
    <property type="entry name" value="Mur-like, catalytic domain"/>
    <property type="match status" value="1"/>
</dbReference>
<evidence type="ECO:0000256" key="8">
    <source>
        <dbReference type="ARBA" id="ARBA00022984"/>
    </source>
</evidence>
<dbReference type="InterPro" id="IPR005761">
    <property type="entry name" value="UDP-N-AcMur-Glu-dNH2Pim_ligase"/>
</dbReference>
<name>A0A9X2I035_9GAMM</name>
<evidence type="ECO:0000259" key="15">
    <source>
        <dbReference type="Pfam" id="PF08245"/>
    </source>
</evidence>
<feature type="binding site" evidence="11">
    <location>
        <position position="191"/>
    </location>
    <ligand>
        <name>UDP-N-acetyl-alpha-D-muramoyl-L-alanyl-D-glutamate</name>
        <dbReference type="ChEBI" id="CHEBI:83900"/>
    </ligand>
</feature>
<feature type="binding site" evidence="11">
    <location>
        <position position="189"/>
    </location>
    <ligand>
        <name>UDP-N-acetyl-alpha-D-muramoyl-L-alanyl-D-glutamate</name>
        <dbReference type="ChEBI" id="CHEBI:83900"/>
    </ligand>
</feature>
<dbReference type="SUPFAM" id="SSF53244">
    <property type="entry name" value="MurD-like peptide ligases, peptide-binding domain"/>
    <property type="match status" value="1"/>
</dbReference>
<gene>
    <name evidence="11" type="primary">murE</name>
    <name evidence="16" type="ORF">M6D89_13150</name>
</gene>
<feature type="short sequence motif" description="Meso-diaminopimelate recognition motif" evidence="11">
    <location>
        <begin position="414"/>
        <end position="417"/>
    </location>
</feature>
<dbReference type="Gene3D" id="3.40.1390.10">
    <property type="entry name" value="MurE/MurF, N-terminal domain"/>
    <property type="match status" value="1"/>
</dbReference>
<dbReference type="GO" id="GO:0000287">
    <property type="term" value="F:magnesium ion binding"/>
    <property type="evidence" value="ECO:0007669"/>
    <property type="project" value="UniProtKB-UniRule"/>
</dbReference>
<comment type="function">
    <text evidence="11">Catalyzes the addition of meso-diaminopimelic acid to the nucleotide precursor UDP-N-acetylmuramoyl-L-alanyl-D-glutamate (UMAG) in the biosynthesis of bacterial cell-wall peptidoglycan.</text>
</comment>
<comment type="PTM">
    <text evidence="11">Carboxylation is probably crucial for Mg(2+) binding and, consequently, for the gamma-phosphate positioning of ATP.</text>
</comment>
<feature type="binding site" evidence="11">
    <location>
        <begin position="414"/>
        <end position="417"/>
    </location>
    <ligand>
        <name>meso-2,6-diaminopimelate</name>
        <dbReference type="ChEBI" id="CHEBI:57791"/>
    </ligand>
</feature>
<feature type="binding site" evidence="11">
    <location>
        <position position="390"/>
    </location>
    <ligand>
        <name>meso-2,6-diaminopimelate</name>
        <dbReference type="ChEBI" id="CHEBI:57791"/>
    </ligand>
</feature>
<dbReference type="Pfam" id="PF02875">
    <property type="entry name" value="Mur_ligase_C"/>
    <property type="match status" value="1"/>
</dbReference>
<evidence type="ECO:0000256" key="4">
    <source>
        <dbReference type="ARBA" id="ARBA00022618"/>
    </source>
</evidence>
<organism evidence="16 17">
    <name type="scientific">Gilvimarinus xylanilyticus</name>
    <dbReference type="NCBI Taxonomy" id="2944139"/>
    <lineage>
        <taxon>Bacteria</taxon>
        <taxon>Pseudomonadati</taxon>
        <taxon>Pseudomonadota</taxon>
        <taxon>Gammaproteobacteria</taxon>
        <taxon>Cellvibrionales</taxon>
        <taxon>Cellvibrionaceae</taxon>
        <taxon>Gilvimarinus</taxon>
    </lineage>
</organism>
<evidence type="ECO:0000256" key="1">
    <source>
        <dbReference type="ARBA" id="ARBA00005898"/>
    </source>
</evidence>
<evidence type="ECO:0000256" key="3">
    <source>
        <dbReference type="ARBA" id="ARBA00022598"/>
    </source>
</evidence>
<reference evidence="16" key="2">
    <citation type="submission" date="2023-01" db="EMBL/GenBank/DDBJ databases">
        <title>Gilvimarinus xylanilyticus HB14 isolated from Caulerpa lentillifera aquaculture base in Hainan, China.</title>
        <authorList>
            <person name="Zhang Y.-J."/>
        </authorList>
    </citation>
    <scope>NUCLEOTIDE SEQUENCE</scope>
    <source>
        <strain evidence="16">HB14</strain>
    </source>
</reference>
<dbReference type="SUPFAM" id="SSF63418">
    <property type="entry name" value="MurE/MurF N-terminal domain"/>
    <property type="match status" value="1"/>
</dbReference>
<dbReference type="GO" id="GO:0051301">
    <property type="term" value="P:cell division"/>
    <property type="evidence" value="ECO:0007669"/>
    <property type="project" value="UniProtKB-KW"/>
</dbReference>
<keyword evidence="8 11" id="KW-0573">Peptidoglycan synthesis</keyword>
<keyword evidence="5 11" id="KW-0547">Nucleotide-binding</keyword>
<dbReference type="RefSeq" id="WP_253968541.1">
    <property type="nucleotide sequence ID" value="NZ_JAMFTH010000004.1"/>
</dbReference>
<comment type="caution">
    <text evidence="11">Lacks conserved residue(s) required for the propagation of feature annotation.</text>
</comment>
<dbReference type="PANTHER" id="PTHR23135:SF4">
    <property type="entry name" value="UDP-N-ACETYLMURAMOYL-L-ALANYL-D-GLUTAMATE--2,6-DIAMINOPIMELATE LIGASE MURE HOMOLOG, CHLOROPLASTIC"/>
    <property type="match status" value="1"/>
</dbReference>
<comment type="similarity">
    <text evidence="1 11">Belongs to the MurCDEF family. MurE subfamily.</text>
</comment>
<dbReference type="GO" id="GO:0005737">
    <property type="term" value="C:cytoplasm"/>
    <property type="evidence" value="ECO:0007669"/>
    <property type="project" value="UniProtKB-SubCell"/>
</dbReference>
<dbReference type="GO" id="GO:0004326">
    <property type="term" value="F:tetrahydrofolylpolyglutamate synthase activity"/>
    <property type="evidence" value="ECO:0007669"/>
    <property type="project" value="InterPro"/>
</dbReference>
<feature type="binding site" evidence="11">
    <location>
        <begin position="113"/>
        <end position="119"/>
    </location>
    <ligand>
        <name>ATP</name>
        <dbReference type="ChEBI" id="CHEBI:30616"/>
    </ligand>
</feature>
<feature type="domain" description="Mur ligase central" evidence="15">
    <location>
        <begin position="111"/>
        <end position="317"/>
    </location>
</feature>
<reference evidence="16" key="1">
    <citation type="submission" date="2022-05" db="EMBL/GenBank/DDBJ databases">
        <authorList>
            <person name="Sun H.-N."/>
        </authorList>
    </citation>
    <scope>NUCLEOTIDE SEQUENCE</scope>
    <source>
        <strain evidence="16">HB14</strain>
    </source>
</reference>
<protein>
    <recommendedName>
        <fullName evidence="11">UDP-N-acetylmuramoyl-L-alanyl-D-glutamate--2,6-diaminopimelate ligase</fullName>
        <ecNumber evidence="11">6.3.2.13</ecNumber>
    </recommendedName>
    <alternativeName>
        <fullName evidence="11">Meso-A2pm-adding enzyme</fullName>
    </alternativeName>
    <alternativeName>
        <fullName evidence="11">Meso-diaminopimelate-adding enzyme</fullName>
    </alternativeName>
    <alternativeName>
        <fullName evidence="11">UDP-MurNAc-L-Ala-D-Glu:meso-diaminopimelate ligase</fullName>
    </alternativeName>
    <alternativeName>
        <fullName evidence="11">UDP-MurNAc-tripeptide synthetase</fullName>
    </alternativeName>
    <alternativeName>
        <fullName evidence="11">UDP-N-acetylmuramyl-tripeptide synthetase</fullName>
    </alternativeName>
</protein>
<dbReference type="InterPro" id="IPR036565">
    <property type="entry name" value="Mur-like_cat_sf"/>
</dbReference>
<keyword evidence="11" id="KW-0460">Magnesium</keyword>
<comment type="catalytic activity">
    <reaction evidence="11">
        <text>UDP-N-acetyl-alpha-D-muramoyl-L-alanyl-D-glutamate + meso-2,6-diaminopimelate + ATP = UDP-N-acetyl-alpha-D-muramoyl-L-alanyl-gamma-D-glutamyl-meso-2,6-diaminopimelate + ADP + phosphate + H(+)</text>
        <dbReference type="Rhea" id="RHEA:23676"/>
        <dbReference type="ChEBI" id="CHEBI:15378"/>
        <dbReference type="ChEBI" id="CHEBI:30616"/>
        <dbReference type="ChEBI" id="CHEBI:43474"/>
        <dbReference type="ChEBI" id="CHEBI:57791"/>
        <dbReference type="ChEBI" id="CHEBI:83900"/>
        <dbReference type="ChEBI" id="CHEBI:83905"/>
        <dbReference type="ChEBI" id="CHEBI:456216"/>
        <dbReference type="EC" id="6.3.2.13"/>
    </reaction>
</comment>
<feature type="binding site" evidence="11">
    <location>
        <position position="469"/>
    </location>
    <ligand>
        <name>meso-2,6-diaminopimelate</name>
        <dbReference type="ChEBI" id="CHEBI:57791"/>
    </ligand>
</feature>
<dbReference type="InterPro" id="IPR000713">
    <property type="entry name" value="Mur_ligase_N"/>
</dbReference>
<evidence type="ECO:0000256" key="12">
    <source>
        <dbReference type="RuleBase" id="RU004135"/>
    </source>
</evidence>
<keyword evidence="3 11" id="KW-0436">Ligase</keyword>
<feature type="modified residue" description="N6-carboxylysine" evidence="11">
    <location>
        <position position="223"/>
    </location>
</feature>
<dbReference type="InterPro" id="IPR035911">
    <property type="entry name" value="MurE/MurF_N"/>
</dbReference>
<evidence type="ECO:0000256" key="10">
    <source>
        <dbReference type="ARBA" id="ARBA00023316"/>
    </source>
</evidence>
<dbReference type="Gene3D" id="3.90.190.20">
    <property type="entry name" value="Mur ligase, C-terminal domain"/>
    <property type="match status" value="1"/>
</dbReference>
<evidence type="ECO:0000256" key="6">
    <source>
        <dbReference type="ARBA" id="ARBA00022840"/>
    </source>
</evidence>
<sequence length="501" mass="53955">MSKQCMTLGQLLNERGAKWAEIAVTGITSDSRRVRSGDLFVALRGERVDGADFLPMVTEADARAALIDEAAKVEYDGPLPLIRVKDLAKQLSAIAARFYSDPSASLDVIGITGTNGKTTTAFLVAQLLQALGRRAGVVGTLGYGMVAGEITATGLTTPDAIAAQQAVAELKQRGADTLAVEVSSHALVQHRARHLAIDTAVFTNLSHDHLDYHGDLKAYGKAKAKLLKARDLKQVVINRDDDWCKALGKKARNLETLDYVVSYSLSSPKADIYCESIDYDAEGFAAQVNVDGEVVAVRSQLMGDFNVSNLLAAIAVAYVRGFTPAQIAACADNLVSAPGRMEQIYGEYDRDVQVLVDYAHTPDALVQSLRALRRHTEGSIWCVFGCGGDRDADKRPIMGRAAEKSADYVLVTNDNPRGEDPAVIIQQIMRGMHNPERCLVIPERDKAIELAVQQAAAGDAVLIAGKGHEQTQIFAGREQPFSDIEQAQLALNTRLRKGGAA</sequence>
<feature type="binding site" evidence="11">
    <location>
        <position position="31"/>
    </location>
    <ligand>
        <name>UDP-N-acetyl-alpha-D-muramoyl-L-alanyl-D-glutamate</name>
        <dbReference type="ChEBI" id="CHEBI:83900"/>
    </ligand>
</feature>
<feature type="binding site" evidence="11">
    <location>
        <position position="183"/>
    </location>
    <ligand>
        <name>UDP-N-acetyl-alpha-D-muramoyl-L-alanyl-D-glutamate</name>
        <dbReference type="ChEBI" id="CHEBI:83900"/>
    </ligand>
</feature>
<comment type="cofactor">
    <cofactor evidence="11">
        <name>Mg(2+)</name>
        <dbReference type="ChEBI" id="CHEBI:18420"/>
    </cofactor>
</comment>
<evidence type="ECO:0000259" key="14">
    <source>
        <dbReference type="Pfam" id="PF02875"/>
    </source>
</evidence>
<keyword evidence="7 11" id="KW-0133">Cell shape</keyword>
<keyword evidence="9 11" id="KW-0131">Cell cycle</keyword>
<dbReference type="GO" id="GO:0071555">
    <property type="term" value="P:cell wall organization"/>
    <property type="evidence" value="ECO:0007669"/>
    <property type="project" value="UniProtKB-KW"/>
</dbReference>
<evidence type="ECO:0000313" key="16">
    <source>
        <dbReference type="EMBL" id="MCP8900249.1"/>
    </source>
</evidence>
<feature type="binding site" evidence="11">
    <location>
        <begin position="156"/>
        <end position="157"/>
    </location>
    <ligand>
        <name>UDP-N-acetyl-alpha-D-muramoyl-L-alanyl-D-glutamate</name>
        <dbReference type="ChEBI" id="CHEBI:83900"/>
    </ligand>
</feature>
<keyword evidence="17" id="KW-1185">Reference proteome</keyword>
<dbReference type="GO" id="GO:0008765">
    <property type="term" value="F:UDP-N-acetylmuramoylalanyl-D-glutamate-2,6-diaminopimelate ligase activity"/>
    <property type="evidence" value="ECO:0007669"/>
    <property type="project" value="UniProtKB-UniRule"/>
</dbReference>
<comment type="subcellular location">
    <subcellularLocation>
        <location evidence="11 12">Cytoplasm</location>
    </subcellularLocation>
</comment>
<dbReference type="InterPro" id="IPR004101">
    <property type="entry name" value="Mur_ligase_C"/>
</dbReference>
<dbReference type="HAMAP" id="MF_00208">
    <property type="entry name" value="MurE"/>
    <property type="match status" value="1"/>
</dbReference>
<evidence type="ECO:0000259" key="13">
    <source>
        <dbReference type="Pfam" id="PF01225"/>
    </source>
</evidence>
<dbReference type="InterPro" id="IPR013221">
    <property type="entry name" value="Mur_ligase_cen"/>
</dbReference>
<dbReference type="EC" id="6.3.2.13" evidence="11"/>
<dbReference type="NCBIfam" id="TIGR01085">
    <property type="entry name" value="murE"/>
    <property type="match status" value="1"/>
</dbReference>
<feature type="domain" description="Mur ligase C-terminal" evidence="14">
    <location>
        <begin position="339"/>
        <end position="467"/>
    </location>
</feature>
<dbReference type="NCBIfam" id="NF001124">
    <property type="entry name" value="PRK00139.1-2"/>
    <property type="match status" value="1"/>
</dbReference>
<evidence type="ECO:0000256" key="9">
    <source>
        <dbReference type="ARBA" id="ARBA00023306"/>
    </source>
</evidence>
<accession>A0A9X2I035</accession>
<evidence type="ECO:0000256" key="7">
    <source>
        <dbReference type="ARBA" id="ARBA00022960"/>
    </source>
</evidence>